<dbReference type="EMBL" id="CADCWL010000039">
    <property type="protein sequence ID" value="CAA9552639.1"/>
    <property type="molecule type" value="Genomic_DNA"/>
</dbReference>
<feature type="coiled-coil region" evidence="1">
    <location>
        <begin position="4"/>
        <end position="45"/>
    </location>
</feature>
<gene>
    <name evidence="2" type="ORF">AVDCRST_MAG19-958</name>
</gene>
<protein>
    <submittedName>
        <fullName evidence="2">Uncharacterized protein</fullName>
    </submittedName>
</protein>
<sequence>MADIDKILGEAQKAQEEAEAAARRAQELATQAQAARQRVAQEEETKRRAWAQGVIASYDADLAAADQALEDASTRFQSVAIDEPAAAIPAYLAWAEAAIEHYTLQVRAAAVAPVVDMEATPAESVPPPPFSQALDAALDRRVAALSAKARDDAAAEIAAHLDPAHPATAPVPDALIN</sequence>
<keyword evidence="1" id="KW-0175">Coiled coil</keyword>
<reference evidence="2" key="1">
    <citation type="submission" date="2020-02" db="EMBL/GenBank/DDBJ databases">
        <authorList>
            <person name="Meier V. D."/>
        </authorList>
    </citation>
    <scope>NUCLEOTIDE SEQUENCE</scope>
    <source>
        <strain evidence="2">AVDCRST_MAG19</strain>
    </source>
</reference>
<name>A0A6J4UJJ7_9BACT</name>
<proteinExistence type="predicted"/>
<accession>A0A6J4UJJ7</accession>
<evidence type="ECO:0000313" key="2">
    <source>
        <dbReference type="EMBL" id="CAA9552639.1"/>
    </source>
</evidence>
<organism evidence="2">
    <name type="scientific">uncultured Thermomicrobiales bacterium</name>
    <dbReference type="NCBI Taxonomy" id="1645740"/>
    <lineage>
        <taxon>Bacteria</taxon>
        <taxon>Pseudomonadati</taxon>
        <taxon>Thermomicrobiota</taxon>
        <taxon>Thermomicrobia</taxon>
        <taxon>Thermomicrobiales</taxon>
        <taxon>environmental samples</taxon>
    </lineage>
</organism>
<dbReference type="AlphaFoldDB" id="A0A6J4UJJ7"/>
<evidence type="ECO:0000256" key="1">
    <source>
        <dbReference type="SAM" id="Coils"/>
    </source>
</evidence>